<dbReference type="AlphaFoldDB" id="A0A151WH19"/>
<accession>A0A151WH19</accession>
<dbReference type="GO" id="GO:0000183">
    <property type="term" value="P:rDNA heterochromatin formation"/>
    <property type="evidence" value="ECO:0007669"/>
    <property type="project" value="TreeGrafter"/>
</dbReference>
<dbReference type="EMBL" id="KQ983136">
    <property type="protein sequence ID" value="KYQ47149.1"/>
    <property type="molecule type" value="Genomic_DNA"/>
</dbReference>
<dbReference type="Proteomes" id="UP000075809">
    <property type="component" value="Unassembled WGS sequence"/>
</dbReference>
<proteinExistence type="inferred from homology"/>
<keyword evidence="8 9" id="KW-0539">Nucleus</keyword>
<gene>
    <name evidence="12" type="ORF">ALC60_13895</name>
</gene>
<dbReference type="GO" id="GO:0005677">
    <property type="term" value="C:chromatin silencing complex"/>
    <property type="evidence" value="ECO:0007669"/>
    <property type="project" value="TreeGrafter"/>
</dbReference>
<dbReference type="Gene3D" id="1.10.10.2150">
    <property type="entry name" value="Ribosomal RNA-processing protein 8, N-terminal domain"/>
    <property type="match status" value="1"/>
</dbReference>
<evidence type="ECO:0000313" key="12">
    <source>
        <dbReference type="EMBL" id="KYQ47149.1"/>
    </source>
</evidence>
<evidence type="ECO:0000256" key="5">
    <source>
        <dbReference type="ARBA" id="ARBA00022603"/>
    </source>
</evidence>
<feature type="compositionally biased region" description="Basic and acidic residues" evidence="11">
    <location>
        <begin position="13"/>
        <end position="22"/>
    </location>
</feature>
<keyword evidence="4 9" id="KW-0698">rRNA processing</keyword>
<evidence type="ECO:0000256" key="11">
    <source>
        <dbReference type="SAM" id="MobiDB-lite"/>
    </source>
</evidence>
<evidence type="ECO:0000256" key="6">
    <source>
        <dbReference type="ARBA" id="ARBA00022679"/>
    </source>
</evidence>
<dbReference type="Gene3D" id="3.40.50.150">
    <property type="entry name" value="Vaccinia Virus protein VP39"/>
    <property type="match status" value="1"/>
</dbReference>
<dbReference type="PANTHER" id="PTHR12787:SF0">
    <property type="entry name" value="RIBOSOMAL RNA-PROCESSING PROTEIN 8"/>
    <property type="match status" value="1"/>
</dbReference>
<dbReference type="GO" id="GO:0046015">
    <property type="term" value="P:regulation of transcription by glucose"/>
    <property type="evidence" value="ECO:0007669"/>
    <property type="project" value="TreeGrafter"/>
</dbReference>
<evidence type="ECO:0000313" key="13">
    <source>
        <dbReference type="Proteomes" id="UP000075809"/>
    </source>
</evidence>
<dbReference type="InterPro" id="IPR007823">
    <property type="entry name" value="RRP8"/>
</dbReference>
<comment type="function">
    <text evidence="9">Probable methyltransferase required to silence rDNA.</text>
</comment>
<dbReference type="PANTHER" id="PTHR12787">
    <property type="entry name" value="RIBOSOMAL RNA-PROCESSING PROTEIN 8"/>
    <property type="match status" value="1"/>
</dbReference>
<dbReference type="Pfam" id="PF05148">
    <property type="entry name" value="Methyltransf_8"/>
    <property type="match status" value="1"/>
</dbReference>
<dbReference type="GO" id="GO:0005730">
    <property type="term" value="C:nucleolus"/>
    <property type="evidence" value="ECO:0007669"/>
    <property type="project" value="UniProtKB-SubCell"/>
</dbReference>
<evidence type="ECO:0000256" key="4">
    <source>
        <dbReference type="ARBA" id="ARBA00022552"/>
    </source>
</evidence>
<keyword evidence="5 9" id="KW-0489">Methyltransferase</keyword>
<evidence type="ECO:0000256" key="2">
    <source>
        <dbReference type="ARBA" id="ARBA00006301"/>
    </source>
</evidence>
<dbReference type="InterPro" id="IPR029063">
    <property type="entry name" value="SAM-dependent_MTases_sf"/>
</dbReference>
<dbReference type="GO" id="GO:0042149">
    <property type="term" value="P:cellular response to glucose starvation"/>
    <property type="evidence" value="ECO:0007669"/>
    <property type="project" value="TreeGrafter"/>
</dbReference>
<dbReference type="EC" id="2.1.1.-" evidence="9"/>
<reference evidence="12 13" key="1">
    <citation type="submission" date="2015-09" db="EMBL/GenBank/DDBJ databases">
        <title>Trachymyrmex zeteki WGS genome.</title>
        <authorList>
            <person name="Nygaard S."/>
            <person name="Hu H."/>
            <person name="Boomsma J."/>
            <person name="Zhang G."/>
        </authorList>
    </citation>
    <scope>NUCLEOTIDE SEQUENCE [LARGE SCALE GENOMIC DNA]</scope>
    <source>
        <strain evidence="12">Tzet28-1</strain>
        <tissue evidence="12">Whole body</tissue>
    </source>
</reference>
<evidence type="ECO:0000256" key="1">
    <source>
        <dbReference type="ARBA" id="ARBA00004604"/>
    </source>
</evidence>
<keyword evidence="10" id="KW-0175">Coiled coil</keyword>
<organism evidence="12 13">
    <name type="scientific">Mycetomoellerius zeteki</name>
    <dbReference type="NCBI Taxonomy" id="64791"/>
    <lineage>
        <taxon>Eukaryota</taxon>
        <taxon>Metazoa</taxon>
        <taxon>Ecdysozoa</taxon>
        <taxon>Arthropoda</taxon>
        <taxon>Hexapoda</taxon>
        <taxon>Insecta</taxon>
        <taxon>Pterygota</taxon>
        <taxon>Neoptera</taxon>
        <taxon>Endopterygota</taxon>
        <taxon>Hymenoptera</taxon>
        <taxon>Apocrita</taxon>
        <taxon>Aculeata</taxon>
        <taxon>Formicoidea</taxon>
        <taxon>Formicidae</taxon>
        <taxon>Myrmicinae</taxon>
        <taxon>Mycetomoellerius</taxon>
    </lineage>
</organism>
<comment type="subcellular location">
    <subcellularLocation>
        <location evidence="1 9">Nucleus</location>
        <location evidence="1 9">Nucleolus</location>
    </subcellularLocation>
</comment>
<evidence type="ECO:0000256" key="9">
    <source>
        <dbReference type="RuleBase" id="RU365074"/>
    </source>
</evidence>
<keyword evidence="7 9" id="KW-0949">S-adenosyl-L-methionine</keyword>
<evidence type="ECO:0000256" key="3">
    <source>
        <dbReference type="ARBA" id="ARBA00020203"/>
    </source>
</evidence>
<keyword evidence="13" id="KW-1185">Reference proteome</keyword>
<evidence type="ECO:0000256" key="10">
    <source>
        <dbReference type="SAM" id="Coils"/>
    </source>
</evidence>
<dbReference type="InterPro" id="IPR042036">
    <property type="entry name" value="RRP8_N"/>
</dbReference>
<dbReference type="GO" id="GO:0033553">
    <property type="term" value="C:rDNA heterochromatin"/>
    <property type="evidence" value="ECO:0007669"/>
    <property type="project" value="TreeGrafter"/>
</dbReference>
<keyword evidence="6 9" id="KW-0808">Transferase</keyword>
<protein>
    <recommendedName>
        <fullName evidence="3 9">Ribosomal RNA-processing protein 8</fullName>
        <ecNumber evidence="9">2.1.1.-</ecNumber>
    </recommendedName>
</protein>
<feature type="compositionally biased region" description="Basic and acidic residues" evidence="11">
    <location>
        <begin position="63"/>
        <end position="72"/>
    </location>
</feature>
<feature type="coiled-coil region" evidence="10">
    <location>
        <begin position="118"/>
        <end position="152"/>
    </location>
</feature>
<dbReference type="GO" id="GO:0006364">
    <property type="term" value="P:rRNA processing"/>
    <property type="evidence" value="ECO:0007669"/>
    <property type="project" value="UniProtKB-UniRule"/>
</dbReference>
<comment type="similarity">
    <text evidence="2 9">Belongs to the methyltransferase superfamily. RRP8 family.</text>
</comment>
<evidence type="ECO:0000256" key="8">
    <source>
        <dbReference type="ARBA" id="ARBA00023242"/>
    </source>
</evidence>
<evidence type="ECO:0000256" key="7">
    <source>
        <dbReference type="ARBA" id="ARBA00022691"/>
    </source>
</evidence>
<sequence length="372" mass="43486">MKHKIKNKFGMNDMKKSDFLTTYPKDDKKTSEVFQELLINTNNKSENKKKSKKKQEMNLDANKNARVDDVKERNKKLQKSVKESINLEHKMTKIERLKKITGKKMKRMSAKAEAQHIKTDEMLKLNKHMRKIKQLEEMLARKSEIKQTLKDRVTTQLKATRFKFINEILCNNDSSLSKHYLKQNPDAFKAYQIGYKWQLEQWAMNPLDVIISSIIELFYLDNCRPTDNIIADFGCGEARLAASVPHTVHSFDFIALNDRVKACDMVSTPLQTNSVHVVVFCLSLMGSNLNDYVIEANRVLKDNGILKIAEVENRFEDVKDFIRLLRNYGFKNTRKDLFDLFYFMDFKKAKAISMKRKTLSPIILKSYLYKKG</sequence>
<dbReference type="SUPFAM" id="SSF53335">
    <property type="entry name" value="S-adenosyl-L-methionine-dependent methyltransferases"/>
    <property type="match status" value="1"/>
</dbReference>
<dbReference type="STRING" id="64791.A0A151WH19"/>
<feature type="region of interest" description="Disordered" evidence="11">
    <location>
        <begin position="38"/>
        <end position="74"/>
    </location>
</feature>
<dbReference type="GO" id="GO:0008168">
    <property type="term" value="F:methyltransferase activity"/>
    <property type="evidence" value="ECO:0007669"/>
    <property type="project" value="UniProtKB-KW"/>
</dbReference>
<feature type="region of interest" description="Disordered" evidence="11">
    <location>
        <begin position="1"/>
        <end position="22"/>
    </location>
</feature>
<dbReference type="GO" id="GO:0032259">
    <property type="term" value="P:methylation"/>
    <property type="evidence" value="ECO:0007669"/>
    <property type="project" value="UniProtKB-KW"/>
</dbReference>
<name>A0A151WH19_9HYME</name>